<dbReference type="Proteomes" id="UP001611383">
    <property type="component" value="Chromosome"/>
</dbReference>
<dbReference type="CDD" id="cd06260">
    <property type="entry name" value="DUF820-like"/>
    <property type="match status" value="1"/>
</dbReference>
<keyword evidence="2" id="KW-0540">Nuclease</keyword>
<evidence type="ECO:0000259" key="1">
    <source>
        <dbReference type="Pfam" id="PF05685"/>
    </source>
</evidence>
<sequence>MVAEILNGELHLSPHPARPTVNARTNLSALLVTAFTLAKEGPGGWVILNQPELHLGPRPDKLVPDIAGWRRVRLPRAIGGTNAPAYYDLAPDWVCEVLSERTRRIDKVQKMRIYAREGVRNVWHVDPVARTLDIFRGEGRHWLLVDSFAGDERVHAEPFEAVELELALVWSE</sequence>
<organism evidence="2 3">
    <name type="scientific">Archangium minus</name>
    <dbReference type="NCBI Taxonomy" id="83450"/>
    <lineage>
        <taxon>Bacteria</taxon>
        <taxon>Pseudomonadati</taxon>
        <taxon>Myxococcota</taxon>
        <taxon>Myxococcia</taxon>
        <taxon>Myxococcales</taxon>
        <taxon>Cystobacterineae</taxon>
        <taxon>Archangiaceae</taxon>
        <taxon>Archangium</taxon>
    </lineage>
</organism>
<keyword evidence="2" id="KW-0255">Endonuclease</keyword>
<proteinExistence type="predicted"/>
<evidence type="ECO:0000313" key="3">
    <source>
        <dbReference type="Proteomes" id="UP001611383"/>
    </source>
</evidence>
<feature type="domain" description="Putative restriction endonuclease" evidence="1">
    <location>
        <begin position="4"/>
        <end position="167"/>
    </location>
</feature>
<dbReference type="Gene3D" id="3.90.1570.10">
    <property type="entry name" value="tt1808, chain A"/>
    <property type="match status" value="1"/>
</dbReference>
<dbReference type="Pfam" id="PF05685">
    <property type="entry name" value="Uma2"/>
    <property type="match status" value="1"/>
</dbReference>
<protein>
    <submittedName>
        <fullName evidence="2">Uma2 family endonuclease</fullName>
    </submittedName>
</protein>
<name>A0ABY9XBG6_9BACT</name>
<evidence type="ECO:0000313" key="2">
    <source>
        <dbReference type="EMBL" id="WNG52734.1"/>
    </source>
</evidence>
<dbReference type="InterPro" id="IPR011335">
    <property type="entry name" value="Restrct_endonuc-II-like"/>
</dbReference>
<keyword evidence="2" id="KW-0378">Hydrolase</keyword>
<dbReference type="PANTHER" id="PTHR34107">
    <property type="entry name" value="SLL0198 PROTEIN-RELATED"/>
    <property type="match status" value="1"/>
</dbReference>
<dbReference type="EMBL" id="CP043494">
    <property type="protein sequence ID" value="WNG52734.1"/>
    <property type="molecule type" value="Genomic_DNA"/>
</dbReference>
<keyword evidence="3" id="KW-1185">Reference proteome</keyword>
<dbReference type="PANTHER" id="PTHR34107:SF4">
    <property type="entry name" value="SLL1222 PROTEIN"/>
    <property type="match status" value="1"/>
</dbReference>
<dbReference type="GO" id="GO:0004519">
    <property type="term" value="F:endonuclease activity"/>
    <property type="evidence" value="ECO:0007669"/>
    <property type="project" value="UniProtKB-KW"/>
</dbReference>
<dbReference type="InterPro" id="IPR012296">
    <property type="entry name" value="Nuclease_put_TT1808"/>
</dbReference>
<gene>
    <name evidence="2" type="ORF">F0U60_33870</name>
</gene>
<dbReference type="SUPFAM" id="SSF52980">
    <property type="entry name" value="Restriction endonuclease-like"/>
    <property type="match status" value="1"/>
</dbReference>
<accession>A0ABY9XBG6</accession>
<dbReference type="InterPro" id="IPR008538">
    <property type="entry name" value="Uma2"/>
</dbReference>
<reference evidence="2 3" key="1">
    <citation type="submission" date="2019-08" db="EMBL/GenBank/DDBJ databases">
        <title>Archangium and Cystobacter genomes.</title>
        <authorList>
            <person name="Chen I.-C.K."/>
            <person name="Wielgoss S."/>
        </authorList>
    </citation>
    <scope>NUCLEOTIDE SEQUENCE [LARGE SCALE GENOMIC DNA]</scope>
    <source>
        <strain evidence="2 3">Cbm 6</strain>
    </source>
</reference>